<keyword evidence="3" id="KW-0479">Metal-binding</keyword>
<evidence type="ECO:0000256" key="5">
    <source>
        <dbReference type="ARBA" id="ARBA00022833"/>
    </source>
</evidence>
<dbReference type="Proteomes" id="UP000005713">
    <property type="component" value="Unassembled WGS sequence"/>
</dbReference>
<evidence type="ECO:0000256" key="3">
    <source>
        <dbReference type="ARBA" id="ARBA00022723"/>
    </source>
</evidence>
<dbReference type="InterPro" id="IPR037138">
    <property type="entry name" value="His_deacetylse_dom_sf"/>
</dbReference>
<accession>A3K7Q8</accession>
<evidence type="ECO:0000313" key="7">
    <source>
        <dbReference type="EMBL" id="EBA06680.1"/>
    </source>
</evidence>
<comment type="cofactor">
    <cofactor evidence="1">
        <name>Zn(2+)</name>
        <dbReference type="ChEBI" id="CHEBI:29105"/>
    </cofactor>
</comment>
<dbReference type="Gene3D" id="3.40.800.20">
    <property type="entry name" value="Histone deacetylase domain"/>
    <property type="match status" value="1"/>
</dbReference>
<evidence type="ECO:0000256" key="1">
    <source>
        <dbReference type="ARBA" id="ARBA00001947"/>
    </source>
</evidence>
<dbReference type="GO" id="GO:0016787">
    <property type="term" value="F:hydrolase activity"/>
    <property type="evidence" value="ECO:0007669"/>
    <property type="project" value="UniProtKB-KW"/>
</dbReference>
<sequence length="326" mass="34286">MEFVPGQMVPAIETPDRIDAVLRGLDRHGFAAPIEADPAAHEDLRLVHSEAFLAFLKSAWTEWEAAFGPELDGYGFVWPTRNAFGRIPEAIEGKIGHFCFDGVSGLTPGMWMASVGAAGAALAAARSVLAGEGHAFAACRPPGHHASADLMGGTSYLNNAALAAAWMANQGARVATVDIDAHHGNGTQSVFWARGDVLTTSLHIDPAHDYPYFTGYADERGEGAGAGLNLNAPLAVGSEGDAFLSSLSEVLSDVRRFSPDYLIVPLGVDGFVGDPVGKMSLSTKDFARIGDALADLGLPTVFTMEGGYSTEALETCVPMVLHPFRG</sequence>
<gene>
    <name evidence="7" type="ORF">SSE37_02295</name>
</gene>
<dbReference type="InterPro" id="IPR023696">
    <property type="entry name" value="Ureohydrolase_dom_sf"/>
</dbReference>
<evidence type="ECO:0000313" key="8">
    <source>
        <dbReference type="Proteomes" id="UP000005713"/>
    </source>
</evidence>
<dbReference type="GO" id="GO:0040029">
    <property type="term" value="P:epigenetic regulation of gene expression"/>
    <property type="evidence" value="ECO:0007669"/>
    <property type="project" value="TreeGrafter"/>
</dbReference>
<dbReference type="InterPro" id="IPR023801">
    <property type="entry name" value="His_deacetylse_dom"/>
</dbReference>
<keyword evidence="5" id="KW-0862">Zinc</keyword>
<dbReference type="GO" id="GO:0004407">
    <property type="term" value="F:histone deacetylase activity"/>
    <property type="evidence" value="ECO:0007669"/>
    <property type="project" value="TreeGrafter"/>
</dbReference>
<dbReference type="PANTHER" id="PTHR10625">
    <property type="entry name" value="HISTONE DEACETYLASE HDAC1-RELATED"/>
    <property type="match status" value="1"/>
</dbReference>
<evidence type="ECO:0000256" key="4">
    <source>
        <dbReference type="ARBA" id="ARBA00022801"/>
    </source>
</evidence>
<dbReference type="CDD" id="cd10001">
    <property type="entry name" value="HDAC_classII_APAH"/>
    <property type="match status" value="1"/>
</dbReference>
<keyword evidence="8" id="KW-1185">Reference proteome</keyword>
<proteinExistence type="inferred from homology"/>
<keyword evidence="4 7" id="KW-0378">Hydrolase</keyword>
<protein>
    <submittedName>
        <fullName evidence="7">Acetylpolyamine aminohydrolase</fullName>
    </submittedName>
</protein>
<comment type="caution">
    <text evidence="7">The sequence shown here is derived from an EMBL/GenBank/DDBJ whole genome shotgun (WGS) entry which is preliminary data.</text>
</comment>
<dbReference type="SUPFAM" id="SSF52768">
    <property type="entry name" value="Arginase/deacetylase"/>
    <property type="match status" value="1"/>
</dbReference>
<dbReference type="AlphaFoldDB" id="A3K7Q8"/>
<comment type="similarity">
    <text evidence="2">Belongs to the histone deacetylase family.</text>
</comment>
<dbReference type="eggNOG" id="COG0123">
    <property type="taxonomic scope" value="Bacteria"/>
</dbReference>
<feature type="domain" description="Histone deacetylase" evidence="6">
    <location>
        <begin position="13"/>
        <end position="321"/>
    </location>
</feature>
<dbReference type="Pfam" id="PF00850">
    <property type="entry name" value="Hist_deacetyl"/>
    <property type="match status" value="1"/>
</dbReference>
<reference evidence="7 8" key="1">
    <citation type="submission" date="2006-06" db="EMBL/GenBank/DDBJ databases">
        <authorList>
            <person name="Moran M.A."/>
            <person name="Ferriera S."/>
            <person name="Johnson J."/>
            <person name="Kravitz S."/>
            <person name="Beeson K."/>
            <person name="Sutton G."/>
            <person name="Rogers Y.-H."/>
            <person name="Friedman R."/>
            <person name="Frazier M."/>
            <person name="Venter J.C."/>
        </authorList>
    </citation>
    <scope>NUCLEOTIDE SEQUENCE [LARGE SCALE GENOMIC DNA]</scope>
    <source>
        <strain evidence="7 8">E-37</strain>
    </source>
</reference>
<dbReference type="PANTHER" id="PTHR10625:SF17">
    <property type="entry name" value="HISTONE DEACETYLASE 8"/>
    <property type="match status" value="1"/>
</dbReference>
<dbReference type="PRINTS" id="PR01270">
    <property type="entry name" value="HDASUPER"/>
</dbReference>
<evidence type="ECO:0000256" key="2">
    <source>
        <dbReference type="ARBA" id="ARBA00005947"/>
    </source>
</evidence>
<evidence type="ECO:0000259" key="6">
    <source>
        <dbReference type="Pfam" id="PF00850"/>
    </source>
</evidence>
<dbReference type="EMBL" id="AAYA01000013">
    <property type="protein sequence ID" value="EBA06680.1"/>
    <property type="molecule type" value="Genomic_DNA"/>
</dbReference>
<dbReference type="InterPro" id="IPR000286">
    <property type="entry name" value="HDACs"/>
</dbReference>
<organism evidence="7 8">
    <name type="scientific">Sagittula stellata (strain ATCC 700073 / DSM 11524 / E-37)</name>
    <dbReference type="NCBI Taxonomy" id="388399"/>
    <lineage>
        <taxon>Bacteria</taxon>
        <taxon>Pseudomonadati</taxon>
        <taxon>Pseudomonadota</taxon>
        <taxon>Alphaproteobacteria</taxon>
        <taxon>Rhodobacterales</taxon>
        <taxon>Roseobacteraceae</taxon>
        <taxon>Sagittula</taxon>
    </lineage>
</organism>
<name>A3K7Q8_SAGS3</name>
<dbReference type="GO" id="GO:0046872">
    <property type="term" value="F:metal ion binding"/>
    <property type="evidence" value="ECO:0007669"/>
    <property type="project" value="UniProtKB-KW"/>
</dbReference>